<evidence type="ECO:0000259" key="4">
    <source>
        <dbReference type="PROSITE" id="PS50937"/>
    </source>
</evidence>
<evidence type="ECO:0000256" key="3">
    <source>
        <dbReference type="ARBA" id="ARBA00023163"/>
    </source>
</evidence>
<dbReference type="PANTHER" id="PTHR30204">
    <property type="entry name" value="REDOX-CYCLING DRUG-SENSING TRANSCRIPTIONAL ACTIVATOR SOXR"/>
    <property type="match status" value="1"/>
</dbReference>
<evidence type="ECO:0000313" key="5">
    <source>
        <dbReference type="EMBL" id="TQM84497.1"/>
    </source>
</evidence>
<protein>
    <submittedName>
        <fullName evidence="5">DNA-binding transcriptional MerR regulator</fullName>
    </submittedName>
</protein>
<keyword evidence="1" id="KW-0805">Transcription regulation</keyword>
<keyword evidence="2 5" id="KW-0238">DNA-binding</keyword>
<dbReference type="Pfam" id="PF13411">
    <property type="entry name" value="MerR_1"/>
    <property type="match status" value="1"/>
</dbReference>
<feature type="domain" description="HTH merR-type" evidence="4">
    <location>
        <begin position="3"/>
        <end position="72"/>
    </location>
</feature>
<reference evidence="5 6" key="1">
    <citation type="submission" date="2019-06" db="EMBL/GenBank/DDBJ databases">
        <title>Sequencing the genomes of 1000 actinobacteria strains.</title>
        <authorList>
            <person name="Klenk H.-P."/>
        </authorList>
    </citation>
    <scope>NUCLEOTIDE SEQUENCE [LARGE SCALE GENOMIC DNA]</scope>
    <source>
        <strain evidence="5 6">DSM 45456</strain>
    </source>
</reference>
<dbReference type="PRINTS" id="PR00040">
    <property type="entry name" value="HTHMERR"/>
</dbReference>
<dbReference type="InterPro" id="IPR000551">
    <property type="entry name" value="MerR-type_HTH_dom"/>
</dbReference>
<dbReference type="InterPro" id="IPR009061">
    <property type="entry name" value="DNA-bd_dom_put_sf"/>
</dbReference>
<proteinExistence type="predicted"/>
<comment type="caution">
    <text evidence="5">The sequence shown here is derived from an EMBL/GenBank/DDBJ whole genome shotgun (WGS) entry which is preliminary data.</text>
</comment>
<evidence type="ECO:0000256" key="2">
    <source>
        <dbReference type="ARBA" id="ARBA00023125"/>
    </source>
</evidence>
<name>A0A543JNR9_9PSEU</name>
<accession>A0A543JNR9</accession>
<dbReference type="SMART" id="SM00422">
    <property type="entry name" value="HTH_MERR"/>
    <property type="match status" value="1"/>
</dbReference>
<dbReference type="GO" id="GO:0003700">
    <property type="term" value="F:DNA-binding transcription factor activity"/>
    <property type="evidence" value="ECO:0007669"/>
    <property type="project" value="InterPro"/>
</dbReference>
<gene>
    <name evidence="5" type="ORF">FHX81_6943</name>
</gene>
<organism evidence="5 6">
    <name type="scientific">Saccharothrix saharensis</name>
    <dbReference type="NCBI Taxonomy" id="571190"/>
    <lineage>
        <taxon>Bacteria</taxon>
        <taxon>Bacillati</taxon>
        <taxon>Actinomycetota</taxon>
        <taxon>Actinomycetes</taxon>
        <taxon>Pseudonocardiales</taxon>
        <taxon>Pseudonocardiaceae</taxon>
        <taxon>Saccharothrix</taxon>
    </lineage>
</organism>
<dbReference type="Gene3D" id="1.10.1660.10">
    <property type="match status" value="1"/>
</dbReference>
<dbReference type="AlphaFoldDB" id="A0A543JNR9"/>
<dbReference type="PROSITE" id="PS50937">
    <property type="entry name" value="HTH_MERR_2"/>
    <property type="match status" value="1"/>
</dbReference>
<dbReference type="InterPro" id="IPR047057">
    <property type="entry name" value="MerR_fam"/>
</dbReference>
<sequence>MSKIRITRLAEITGFTPATIRFYENTGLLPAASRTSSGHRVYDDSDVDRLRFIARGKHMGLALDEIRELVHSCGDDLGTADLGRVLGTLRTRITEVNERVAELSTFSAQLVSTLWAVRSQHVPGSVSVEPTCREHWARVLSHPHTRRHGDDSITFTFPGGPALVPVLTDLVAHEVGCGAPAVILLRCTGHTTVLEVAAAEATRRLIADLSGESTSVE</sequence>
<keyword evidence="3" id="KW-0804">Transcription</keyword>
<evidence type="ECO:0000313" key="6">
    <source>
        <dbReference type="Proteomes" id="UP000316628"/>
    </source>
</evidence>
<dbReference type="Proteomes" id="UP000316628">
    <property type="component" value="Unassembled WGS sequence"/>
</dbReference>
<dbReference type="PANTHER" id="PTHR30204:SF94">
    <property type="entry name" value="HEAVY METAL-DEPENDENT TRANSCRIPTIONAL REGULATOR HI_0293-RELATED"/>
    <property type="match status" value="1"/>
</dbReference>
<dbReference type="RefSeq" id="WP_170232274.1">
    <property type="nucleotide sequence ID" value="NZ_VFPP01000001.1"/>
</dbReference>
<keyword evidence="6" id="KW-1185">Reference proteome</keyword>
<dbReference type="SUPFAM" id="SSF46955">
    <property type="entry name" value="Putative DNA-binding domain"/>
    <property type="match status" value="1"/>
</dbReference>
<dbReference type="EMBL" id="VFPP01000001">
    <property type="protein sequence ID" value="TQM84497.1"/>
    <property type="molecule type" value="Genomic_DNA"/>
</dbReference>
<dbReference type="GO" id="GO:0003677">
    <property type="term" value="F:DNA binding"/>
    <property type="evidence" value="ECO:0007669"/>
    <property type="project" value="UniProtKB-KW"/>
</dbReference>
<evidence type="ECO:0000256" key="1">
    <source>
        <dbReference type="ARBA" id="ARBA00023015"/>
    </source>
</evidence>